<dbReference type="InterPro" id="IPR001810">
    <property type="entry name" value="F-box_dom"/>
</dbReference>
<evidence type="ECO:0000259" key="1">
    <source>
        <dbReference type="PROSITE" id="PS50181"/>
    </source>
</evidence>
<reference evidence="2" key="1">
    <citation type="submission" date="2023-03" db="EMBL/GenBank/DDBJ databases">
        <title>Massive genome expansion in bonnet fungi (Mycena s.s.) driven by repeated elements and novel gene families across ecological guilds.</title>
        <authorList>
            <consortium name="Lawrence Berkeley National Laboratory"/>
            <person name="Harder C.B."/>
            <person name="Miyauchi S."/>
            <person name="Viragh M."/>
            <person name="Kuo A."/>
            <person name="Thoen E."/>
            <person name="Andreopoulos B."/>
            <person name="Lu D."/>
            <person name="Skrede I."/>
            <person name="Drula E."/>
            <person name="Henrissat B."/>
            <person name="Morin E."/>
            <person name="Kohler A."/>
            <person name="Barry K."/>
            <person name="LaButti K."/>
            <person name="Morin E."/>
            <person name="Salamov A."/>
            <person name="Lipzen A."/>
            <person name="Mereny Z."/>
            <person name="Hegedus B."/>
            <person name="Baldrian P."/>
            <person name="Stursova M."/>
            <person name="Weitz H."/>
            <person name="Taylor A."/>
            <person name="Grigoriev I.V."/>
            <person name="Nagy L.G."/>
            <person name="Martin F."/>
            <person name="Kauserud H."/>
        </authorList>
    </citation>
    <scope>NUCLEOTIDE SEQUENCE</scope>
    <source>
        <strain evidence="2">CBHHK173m</strain>
    </source>
</reference>
<dbReference type="EMBL" id="JARJCN010000005">
    <property type="protein sequence ID" value="KAJ7100829.1"/>
    <property type="molecule type" value="Genomic_DNA"/>
</dbReference>
<protein>
    <recommendedName>
        <fullName evidence="1">F-box domain-containing protein</fullName>
    </recommendedName>
</protein>
<name>A0AAD6UJ55_9AGAR</name>
<dbReference type="PROSITE" id="PS50181">
    <property type="entry name" value="FBOX"/>
    <property type="match status" value="1"/>
</dbReference>
<proteinExistence type="predicted"/>
<comment type="caution">
    <text evidence="2">The sequence shown here is derived from an EMBL/GenBank/DDBJ whole genome shotgun (WGS) entry which is preliminary data.</text>
</comment>
<dbReference type="AlphaFoldDB" id="A0AAD6UJ55"/>
<keyword evidence="3" id="KW-1185">Reference proteome</keyword>
<sequence length="447" mass="49525">MSLLELPRELILLILDHIPEKDLTTLYQVNSLTKHLALVALLVRYGISPPQLQSQELSNISSRALPVLSVCFPDVLQTIRTLELHFDPRDVDHLDALAHLAERFPIIPRVTIAFCEPPSRIQILSQLWIHLSTALVALLGDTLRPVVLIRFAEIIAVRPRPPKLLKRALRTSDAAPIADRAKLIKKIQYSIATLCTHRPFTGIDVRSFTQPDAMLGSLIVLNPSAIFHLTIGGRVISPREWECVMAGLHLPFLRTLIISVPLESRPLSAFLELHDHIEHLEYTADRGKPHTDVLLPFSASVLPALTQLTASARILAHVLQDPVAFPILRSVCIASKAEDPEDFQAALRAIAQRPSVTTLMIQINSSSLPWKTPGAGVEDTLAYVQELHIVRWTTSAESAAFPAWLAKFPALADLTIAGNGPLLSDGLLDRINTTCPHVLVKQERRFQ</sequence>
<feature type="domain" description="F-box" evidence="1">
    <location>
        <begin position="1"/>
        <end position="36"/>
    </location>
</feature>
<accession>A0AAD6UJ55</accession>
<dbReference type="Proteomes" id="UP001222325">
    <property type="component" value="Unassembled WGS sequence"/>
</dbReference>
<organism evidence="2 3">
    <name type="scientific">Mycena belliarum</name>
    <dbReference type="NCBI Taxonomy" id="1033014"/>
    <lineage>
        <taxon>Eukaryota</taxon>
        <taxon>Fungi</taxon>
        <taxon>Dikarya</taxon>
        <taxon>Basidiomycota</taxon>
        <taxon>Agaricomycotina</taxon>
        <taxon>Agaricomycetes</taxon>
        <taxon>Agaricomycetidae</taxon>
        <taxon>Agaricales</taxon>
        <taxon>Marasmiineae</taxon>
        <taxon>Mycenaceae</taxon>
        <taxon>Mycena</taxon>
    </lineage>
</organism>
<evidence type="ECO:0000313" key="3">
    <source>
        <dbReference type="Proteomes" id="UP001222325"/>
    </source>
</evidence>
<evidence type="ECO:0000313" key="2">
    <source>
        <dbReference type="EMBL" id="KAJ7100829.1"/>
    </source>
</evidence>
<gene>
    <name evidence="2" type="ORF">B0H15DRAFT_462579</name>
</gene>